<reference evidence="5" key="1">
    <citation type="submission" date="2014-08" db="EMBL/GenBank/DDBJ databases">
        <authorList>
            <person name="Murali S."/>
            <person name="Richards S."/>
            <person name="Bandaranaike D."/>
            <person name="Bellair M."/>
            <person name="Blankenburg K."/>
            <person name="Chao H."/>
            <person name="Dinh H."/>
            <person name="Doddapaneni H."/>
            <person name="Dugan-Rocha S."/>
            <person name="Elkadiri S."/>
            <person name="Gnanaolivu R."/>
            <person name="Hughes D."/>
            <person name="Lee S."/>
            <person name="Li M."/>
            <person name="Ming W."/>
            <person name="Munidasa M."/>
            <person name="Muniz J."/>
            <person name="Nguyen L."/>
            <person name="Osuji N."/>
            <person name="Pu L.-L."/>
            <person name="Puazo M."/>
            <person name="Skinner E."/>
            <person name="Qu C."/>
            <person name="Quiroz J."/>
            <person name="Raj R."/>
            <person name="Weissenberger G."/>
            <person name="Xin Y."/>
            <person name="Zou X."/>
            <person name="Han Y."/>
            <person name="Worley K."/>
            <person name="Muzny D."/>
            <person name="Gibbs R."/>
        </authorList>
    </citation>
    <scope>NUCLEOTIDE SEQUENCE</scope>
    <source>
        <strain evidence="5">HAZT.00-mixed</strain>
        <tissue evidence="5">Whole organism</tissue>
    </source>
</reference>
<dbReference type="Proteomes" id="UP000694843">
    <property type="component" value="Unplaced"/>
</dbReference>
<dbReference type="Proteomes" id="UP000711488">
    <property type="component" value="Unassembled WGS sequence"/>
</dbReference>
<evidence type="ECO:0000256" key="2">
    <source>
        <dbReference type="ARBA" id="ARBA00022825"/>
    </source>
</evidence>
<reference evidence="7" key="4">
    <citation type="submission" date="2025-04" db="UniProtKB">
        <authorList>
            <consortium name="RefSeq"/>
        </authorList>
    </citation>
    <scope>IDENTIFICATION</scope>
    <source>
        <tissue evidence="7">Whole organism</tissue>
    </source>
</reference>
<evidence type="ECO:0000259" key="4">
    <source>
        <dbReference type="Pfam" id="PF00326"/>
    </source>
</evidence>
<dbReference type="GO" id="GO:0008239">
    <property type="term" value="F:dipeptidyl-peptidase activity"/>
    <property type="evidence" value="ECO:0007669"/>
    <property type="project" value="TreeGrafter"/>
</dbReference>
<dbReference type="KEGG" id="hazt:108680388"/>
<evidence type="ECO:0000313" key="6">
    <source>
        <dbReference type="Proteomes" id="UP000694843"/>
    </source>
</evidence>
<evidence type="ECO:0000313" key="5">
    <source>
        <dbReference type="EMBL" id="KAA0190080.1"/>
    </source>
</evidence>
<feature type="domain" description="Peptidase S9 prolyl oligopeptidase catalytic" evidence="4">
    <location>
        <begin position="75"/>
        <end position="122"/>
    </location>
</feature>
<dbReference type="GO" id="GO:0004177">
    <property type="term" value="F:aminopeptidase activity"/>
    <property type="evidence" value="ECO:0007669"/>
    <property type="project" value="UniProtKB-KW"/>
</dbReference>
<reference evidence="5" key="2">
    <citation type="journal article" date="2018" name="Environ. Sci. Technol.">
        <title>The Toxicogenome of Hyalella azteca: A Model for Sediment Ecotoxicology and Evolutionary Toxicology.</title>
        <authorList>
            <person name="Poynton H.C."/>
            <person name="Hasenbein S."/>
            <person name="Benoit J.B."/>
            <person name="Sepulveda M.S."/>
            <person name="Poelchau M.F."/>
            <person name="Hughes D.S.T."/>
            <person name="Murali S.C."/>
            <person name="Chen S."/>
            <person name="Glastad K.M."/>
            <person name="Goodisman M.A.D."/>
            <person name="Werren J.H."/>
            <person name="Vineis J.H."/>
            <person name="Bowen J.L."/>
            <person name="Friedrich M."/>
            <person name="Jones J."/>
            <person name="Robertson H.M."/>
            <person name="Feyereisen R."/>
            <person name="Mechler-Hickson A."/>
            <person name="Mathers N."/>
            <person name="Lee C.E."/>
            <person name="Colbourne J.K."/>
            <person name="Biales A."/>
            <person name="Johnston J.S."/>
            <person name="Wellborn G.A."/>
            <person name="Rosendale A.J."/>
            <person name="Cridge A.G."/>
            <person name="Munoz-Torres M.C."/>
            <person name="Bain P.A."/>
            <person name="Manny A.R."/>
            <person name="Major K.M."/>
            <person name="Lambert F.N."/>
            <person name="Vulpe C.D."/>
            <person name="Tuck P."/>
            <person name="Blalock B.J."/>
            <person name="Lin Y.Y."/>
            <person name="Smith M.E."/>
            <person name="Ochoa-Acuna H."/>
            <person name="Chen M.M."/>
            <person name="Childers C.P."/>
            <person name="Qu J."/>
            <person name="Dugan S."/>
            <person name="Lee S.L."/>
            <person name="Chao H."/>
            <person name="Dinh H."/>
            <person name="Han Y."/>
            <person name="Doddapaneni H."/>
            <person name="Worley K.C."/>
            <person name="Muzny D.M."/>
            <person name="Gibbs R.A."/>
            <person name="Richards S."/>
        </authorList>
    </citation>
    <scope>NUCLEOTIDE SEQUENCE</scope>
    <source>
        <strain evidence="5">HAZT.00-mixed</strain>
        <tissue evidence="5">Whole organism</tissue>
    </source>
</reference>
<dbReference type="PANTHER" id="PTHR11731:SF200">
    <property type="entry name" value="DIPEPTIDYL PEPTIDASE 10, ISOFORM B"/>
    <property type="match status" value="1"/>
</dbReference>
<keyword evidence="6" id="KW-1185">Reference proteome</keyword>
<gene>
    <name evidence="7" type="primary">LOC108680388</name>
    <name evidence="5" type="ORF">HAZT_HAZT011817</name>
</gene>
<dbReference type="GeneID" id="108680388"/>
<organism evidence="5">
    <name type="scientific">Hyalella azteca</name>
    <name type="common">Amphipod</name>
    <dbReference type="NCBI Taxonomy" id="294128"/>
    <lineage>
        <taxon>Eukaryota</taxon>
        <taxon>Metazoa</taxon>
        <taxon>Ecdysozoa</taxon>
        <taxon>Arthropoda</taxon>
        <taxon>Crustacea</taxon>
        <taxon>Multicrustacea</taxon>
        <taxon>Malacostraca</taxon>
        <taxon>Eumalacostraca</taxon>
        <taxon>Peracarida</taxon>
        <taxon>Amphipoda</taxon>
        <taxon>Senticaudata</taxon>
        <taxon>Talitrida</taxon>
        <taxon>Talitroidea</taxon>
        <taxon>Hyalellidae</taxon>
        <taxon>Hyalella</taxon>
    </lineage>
</organism>
<dbReference type="InterPro" id="IPR001375">
    <property type="entry name" value="Peptidase_S9_cat"/>
</dbReference>
<keyword evidence="1" id="KW-0378">Hydrolase</keyword>
<dbReference type="InterPro" id="IPR029058">
    <property type="entry name" value="AB_hydrolase_fold"/>
</dbReference>
<proteinExistence type="predicted"/>
<dbReference type="OrthoDB" id="16520at2759"/>
<dbReference type="InterPro" id="IPR050278">
    <property type="entry name" value="Serine_Prot_S9B/DPPIV"/>
</dbReference>
<evidence type="ECO:0000313" key="7">
    <source>
        <dbReference type="RefSeq" id="XP_018024686.1"/>
    </source>
</evidence>
<protein>
    <submittedName>
        <fullName evidence="7">Dipeptidyl peptidase 4-like</fullName>
    </submittedName>
</protein>
<keyword evidence="3" id="KW-0325">Glycoprotein</keyword>
<dbReference type="GO" id="GO:0005886">
    <property type="term" value="C:plasma membrane"/>
    <property type="evidence" value="ECO:0007669"/>
    <property type="project" value="TreeGrafter"/>
</dbReference>
<name>A0A6A0GX00_HYAAZ</name>
<dbReference type="RefSeq" id="XP_018024686.1">
    <property type="nucleotide sequence ID" value="XM_018169197.2"/>
</dbReference>
<reference evidence="5" key="3">
    <citation type="submission" date="2019-06" db="EMBL/GenBank/DDBJ databases">
        <authorList>
            <person name="Poynton C."/>
            <person name="Hasenbein S."/>
            <person name="Benoit J.B."/>
            <person name="Sepulveda M.S."/>
            <person name="Poelchau M.F."/>
            <person name="Murali S.C."/>
            <person name="Chen S."/>
            <person name="Glastad K.M."/>
            <person name="Werren J.H."/>
            <person name="Vineis J.H."/>
            <person name="Bowen J.L."/>
            <person name="Friedrich M."/>
            <person name="Jones J."/>
            <person name="Robertson H.M."/>
            <person name="Feyereisen R."/>
            <person name="Mechler-Hickson A."/>
            <person name="Mathers N."/>
            <person name="Lee C.E."/>
            <person name="Colbourne J.K."/>
            <person name="Biales A."/>
            <person name="Johnston J.S."/>
            <person name="Wellborn G.A."/>
            <person name="Rosendale A.J."/>
            <person name="Cridge A.G."/>
            <person name="Munoz-Torres M.C."/>
            <person name="Bain P.A."/>
            <person name="Manny A.R."/>
            <person name="Major K.M."/>
            <person name="Lambert F.N."/>
            <person name="Vulpe C.D."/>
            <person name="Tuck P."/>
            <person name="Blalock B.J."/>
            <person name="Lin Y.-Y."/>
            <person name="Smith M.E."/>
            <person name="Ochoa-Acuna H."/>
            <person name="Chen M.-J.M."/>
            <person name="Childers C.P."/>
            <person name="Qu J."/>
            <person name="Dugan S."/>
            <person name="Lee S.L."/>
            <person name="Chao H."/>
            <person name="Dinh H."/>
            <person name="Han Y."/>
            <person name="Doddapaneni H."/>
            <person name="Worley K.C."/>
            <person name="Muzny D.M."/>
            <person name="Gibbs R.A."/>
            <person name="Richards S."/>
        </authorList>
    </citation>
    <scope>NUCLEOTIDE SEQUENCE</scope>
    <source>
        <strain evidence="5">HAZT.00-mixed</strain>
        <tissue evidence="5">Whole organism</tissue>
    </source>
</reference>
<keyword evidence="1" id="KW-0645">Protease</keyword>
<dbReference type="PANTHER" id="PTHR11731">
    <property type="entry name" value="PROTEASE FAMILY S9B,C DIPEPTIDYL-PEPTIDASE IV-RELATED"/>
    <property type="match status" value="1"/>
</dbReference>
<evidence type="ECO:0000256" key="1">
    <source>
        <dbReference type="ARBA" id="ARBA00022438"/>
    </source>
</evidence>
<dbReference type="GO" id="GO:0006508">
    <property type="term" value="P:proteolysis"/>
    <property type="evidence" value="ECO:0007669"/>
    <property type="project" value="InterPro"/>
</dbReference>
<evidence type="ECO:0000256" key="3">
    <source>
        <dbReference type="ARBA" id="ARBA00023180"/>
    </source>
</evidence>
<dbReference type="Pfam" id="PF00326">
    <property type="entry name" value="Peptidase_S9"/>
    <property type="match status" value="1"/>
</dbReference>
<sequence length="123" mass="13572">MLLEDNQFVRESLHDRVLPLEKRLEIEVAGGYKAQVSMKLPPDYNPNKIKAYPMLVYVYGGPGSQLVNDRFRIGWGDYLASKRGIIYTSIDGRGSGYAGDGILHALNRALGTGEVDDQISVTA</sequence>
<accession>A0A6A0GX00</accession>
<keyword evidence="2" id="KW-0720">Serine protease</keyword>
<dbReference type="AlphaFoldDB" id="A0A6A0GX00"/>
<dbReference type="GO" id="GO:0008236">
    <property type="term" value="F:serine-type peptidase activity"/>
    <property type="evidence" value="ECO:0007669"/>
    <property type="project" value="UniProtKB-KW"/>
</dbReference>
<dbReference type="SUPFAM" id="SSF53474">
    <property type="entry name" value="alpha/beta-Hydrolases"/>
    <property type="match status" value="1"/>
</dbReference>
<dbReference type="Gene3D" id="3.40.50.1820">
    <property type="entry name" value="alpha/beta hydrolase"/>
    <property type="match status" value="1"/>
</dbReference>
<keyword evidence="1" id="KW-0031">Aminopeptidase</keyword>
<dbReference type="EMBL" id="JQDR03013179">
    <property type="protein sequence ID" value="KAA0190080.1"/>
    <property type="molecule type" value="Genomic_DNA"/>
</dbReference>